<organism evidence="1 2">
    <name type="scientific">Arthrobacter ulcerisalmonis</name>
    <dbReference type="NCBI Taxonomy" id="2483813"/>
    <lineage>
        <taxon>Bacteria</taxon>
        <taxon>Bacillati</taxon>
        <taxon>Actinomycetota</taxon>
        <taxon>Actinomycetes</taxon>
        <taxon>Micrococcales</taxon>
        <taxon>Micrococcaceae</taxon>
        <taxon>Arthrobacter</taxon>
    </lineage>
</organism>
<evidence type="ECO:0000313" key="1">
    <source>
        <dbReference type="EMBL" id="VDC22544.1"/>
    </source>
</evidence>
<gene>
    <name evidence="1" type="ORF">PSET11_01001</name>
</gene>
<dbReference type="Proteomes" id="UP000280861">
    <property type="component" value="Unassembled WGS sequence"/>
</dbReference>
<reference evidence="1 2" key="1">
    <citation type="submission" date="2018-11" db="EMBL/GenBank/DDBJ databases">
        <authorList>
            <person name="Criscuolo A."/>
        </authorList>
    </citation>
    <scope>NUCLEOTIDE SEQUENCE [LARGE SCALE GENOMIC DNA]</scope>
    <source>
        <strain evidence="1">AT11b</strain>
    </source>
</reference>
<protein>
    <submittedName>
        <fullName evidence="1">Uncharacterized protein</fullName>
    </submittedName>
</protein>
<dbReference type="AlphaFoldDB" id="A0A3P5X5K4"/>
<accession>A0A3P5X5K4</accession>
<dbReference type="EMBL" id="UXAU01000016">
    <property type="protein sequence ID" value="VDC22544.1"/>
    <property type="molecule type" value="Genomic_DNA"/>
</dbReference>
<proteinExistence type="predicted"/>
<sequence>MVSQSDVTEAFDFAAAEGESYAGDLSLAFGQWI</sequence>
<keyword evidence="2" id="KW-1185">Reference proteome</keyword>
<name>A0A3P5X5K4_9MICC</name>
<evidence type="ECO:0000313" key="2">
    <source>
        <dbReference type="Proteomes" id="UP000280861"/>
    </source>
</evidence>